<sequence>MHQHACRTLGAFALAAACGLAALACAGCTAERDSTPAEAASLEASEDTVEGRTLLLPDWYFNNTSDEDVIEVLLNAGCTSAERSGDCFAVTMTEAYAAAFVSGMHDEVLDIVEELSSEAAACGATLEADGDFAVITLTMPAEVYATETGANLALDAKAAAAAAYVYRSAADLGACETVVVDEQGGELSRATLPDDHEELLNAAEQ</sequence>
<dbReference type="PROSITE" id="PS51257">
    <property type="entry name" value="PROKAR_LIPOPROTEIN"/>
    <property type="match status" value="1"/>
</dbReference>
<evidence type="ECO:0000313" key="3">
    <source>
        <dbReference type="EMBL" id="RNM43163.1"/>
    </source>
</evidence>
<reference evidence="2 4" key="1">
    <citation type="journal article" date="2018" name="Elife">
        <title>Discovery and characterization of a prevalent human gut bacterial enzyme sufficient for the inactivation of a family of plant toxins.</title>
        <authorList>
            <person name="Koppel N."/>
            <person name="Bisanz J.E."/>
            <person name="Pandelia M.E."/>
            <person name="Turnbaugh P.J."/>
            <person name="Balskus E.P."/>
        </authorList>
    </citation>
    <scope>NUCLEOTIDE SEQUENCE [LARGE SCALE GENOMIC DNA]</scope>
    <source>
        <strain evidence="2 4">DSM 16107</strain>
    </source>
</reference>
<evidence type="ECO:0000313" key="2">
    <source>
        <dbReference type="EMBL" id="RDB69142.1"/>
    </source>
</evidence>
<reference evidence="5" key="2">
    <citation type="submission" date="2018-05" db="EMBL/GenBank/DDBJ databases">
        <title>Genome Sequencing of selected type strains of the family Eggerthellaceae.</title>
        <authorList>
            <person name="Danylec N."/>
            <person name="Stoll D.A."/>
            <person name="Doetsch A."/>
            <person name="Huch M."/>
        </authorList>
    </citation>
    <scope>NUCLEOTIDE SEQUENCE [LARGE SCALE GENOMIC DNA]</scope>
    <source>
        <strain evidence="5">DSM 16107</strain>
    </source>
</reference>
<protein>
    <recommendedName>
        <fullName evidence="6">GerMN domain-containing protein</fullName>
    </recommendedName>
</protein>
<gene>
    <name evidence="2" type="ORF">C1876_07860</name>
    <name evidence="3" type="ORF">DMP09_01570</name>
</gene>
<dbReference type="Proteomes" id="UP000270112">
    <property type="component" value="Unassembled WGS sequence"/>
</dbReference>
<dbReference type="Proteomes" id="UP000253817">
    <property type="component" value="Unassembled WGS sequence"/>
</dbReference>
<dbReference type="AlphaFoldDB" id="A0A3N0J1P1"/>
<evidence type="ECO:0000313" key="5">
    <source>
        <dbReference type="Proteomes" id="UP000270112"/>
    </source>
</evidence>
<organism evidence="3 5">
    <name type="scientific">Eggerthella sinensis</name>
    <dbReference type="NCBI Taxonomy" id="242230"/>
    <lineage>
        <taxon>Bacteria</taxon>
        <taxon>Bacillati</taxon>
        <taxon>Actinomycetota</taxon>
        <taxon>Coriobacteriia</taxon>
        <taxon>Eggerthellales</taxon>
        <taxon>Eggerthellaceae</taxon>
        <taxon>Eggerthella</taxon>
    </lineage>
</organism>
<evidence type="ECO:0000256" key="1">
    <source>
        <dbReference type="SAM" id="SignalP"/>
    </source>
</evidence>
<name>A0A3N0J1P1_9ACTN</name>
<dbReference type="EMBL" id="PPTT01000011">
    <property type="protein sequence ID" value="RDB69142.1"/>
    <property type="molecule type" value="Genomic_DNA"/>
</dbReference>
<feature type="chain" id="PRO_5038830685" description="GerMN domain-containing protein" evidence="1">
    <location>
        <begin position="27"/>
        <end position="205"/>
    </location>
</feature>
<dbReference type="RefSeq" id="WP_114546167.1">
    <property type="nucleotide sequence ID" value="NZ_PPTT01000011.1"/>
</dbReference>
<keyword evidence="1" id="KW-0732">Signal</keyword>
<proteinExistence type="predicted"/>
<dbReference type="EMBL" id="QICC01000003">
    <property type="protein sequence ID" value="RNM43163.1"/>
    <property type="molecule type" value="Genomic_DNA"/>
</dbReference>
<accession>A0A3N0J1P1</accession>
<comment type="caution">
    <text evidence="3">The sequence shown here is derived from an EMBL/GenBank/DDBJ whole genome shotgun (WGS) entry which is preliminary data.</text>
</comment>
<evidence type="ECO:0008006" key="6">
    <source>
        <dbReference type="Google" id="ProtNLM"/>
    </source>
</evidence>
<reference evidence="3" key="3">
    <citation type="journal article" date="2019" name="Microbiol. Resour. Announc.">
        <title>Draft Genome Sequences of Type Strains of Gordonibacter faecihominis, Paraeggerthella hongkongensis, Parvibacter caecicola,Slackia equolifaciens, Slackia faecicanis, and Slackia isoflavoniconvertens.</title>
        <authorList>
            <person name="Danylec N."/>
            <person name="Stoll D.A."/>
            <person name="Dotsch A."/>
            <person name="Huch M."/>
        </authorList>
    </citation>
    <scope>NUCLEOTIDE SEQUENCE</scope>
    <source>
        <strain evidence="3">DSM 16107</strain>
    </source>
</reference>
<keyword evidence="4" id="KW-1185">Reference proteome</keyword>
<evidence type="ECO:0000313" key="4">
    <source>
        <dbReference type="Proteomes" id="UP000253817"/>
    </source>
</evidence>
<feature type="signal peptide" evidence="1">
    <location>
        <begin position="1"/>
        <end position="26"/>
    </location>
</feature>